<proteinExistence type="predicted"/>
<accession>A0A545V3H6</accession>
<evidence type="ECO:0000313" key="2">
    <source>
        <dbReference type="EMBL" id="TQV96263.1"/>
    </source>
</evidence>
<organism evidence="2 3">
    <name type="scientific">Cordyceps javanica</name>
    <dbReference type="NCBI Taxonomy" id="43265"/>
    <lineage>
        <taxon>Eukaryota</taxon>
        <taxon>Fungi</taxon>
        <taxon>Dikarya</taxon>
        <taxon>Ascomycota</taxon>
        <taxon>Pezizomycotina</taxon>
        <taxon>Sordariomycetes</taxon>
        <taxon>Hypocreomycetidae</taxon>
        <taxon>Hypocreales</taxon>
        <taxon>Cordycipitaceae</taxon>
        <taxon>Cordyceps</taxon>
    </lineage>
</organism>
<evidence type="ECO:0000256" key="1">
    <source>
        <dbReference type="SAM" id="MobiDB-lite"/>
    </source>
</evidence>
<evidence type="ECO:0000313" key="3">
    <source>
        <dbReference type="Proteomes" id="UP000315783"/>
    </source>
</evidence>
<dbReference type="AlphaFoldDB" id="A0A545V3H6"/>
<dbReference type="EMBL" id="SPUK01000006">
    <property type="protein sequence ID" value="TQV96263.1"/>
    <property type="molecule type" value="Genomic_DNA"/>
</dbReference>
<gene>
    <name evidence="2" type="ORF">IF1G_04846</name>
</gene>
<sequence length="108" mass="11790">MLRPIQAVGVTKLSEWHPKSSSAASSANPGNCIAVKLHRLRSGPGASLPPRSILPPSVRRGDRISPKRSQPDRPPSQSVSSHLRPVQSRAIGIRSSPQRDFRACWRVI</sequence>
<protein>
    <submittedName>
        <fullName evidence="2">Uncharacterized protein</fullName>
    </submittedName>
</protein>
<reference evidence="2 3" key="1">
    <citation type="journal article" date="2019" name="Appl. Microbiol. Biotechnol.">
        <title>Genome sequence of Isaria javanica and comparative genome analysis insights into family S53 peptidase evolution in fungal entomopathogens.</title>
        <authorList>
            <person name="Lin R."/>
            <person name="Zhang X."/>
            <person name="Xin B."/>
            <person name="Zou M."/>
            <person name="Gao Y."/>
            <person name="Qin F."/>
            <person name="Hu Q."/>
            <person name="Xie B."/>
            <person name="Cheng X."/>
        </authorList>
    </citation>
    <scope>NUCLEOTIDE SEQUENCE [LARGE SCALE GENOMIC DNA]</scope>
    <source>
        <strain evidence="2 3">IJ1G</strain>
    </source>
</reference>
<keyword evidence="3" id="KW-1185">Reference proteome</keyword>
<comment type="caution">
    <text evidence="2">The sequence shown here is derived from an EMBL/GenBank/DDBJ whole genome shotgun (WGS) entry which is preliminary data.</text>
</comment>
<dbReference type="Proteomes" id="UP000315783">
    <property type="component" value="Unassembled WGS sequence"/>
</dbReference>
<feature type="region of interest" description="Disordered" evidence="1">
    <location>
        <begin position="40"/>
        <end position="95"/>
    </location>
</feature>
<name>A0A545V3H6_9HYPO</name>
<feature type="compositionally biased region" description="Basic and acidic residues" evidence="1">
    <location>
        <begin position="59"/>
        <end position="71"/>
    </location>
</feature>